<dbReference type="Proteomes" id="UP001589838">
    <property type="component" value="Unassembled WGS sequence"/>
</dbReference>
<evidence type="ECO:0000313" key="6">
    <source>
        <dbReference type="Proteomes" id="UP001589838"/>
    </source>
</evidence>
<dbReference type="InterPro" id="IPR037923">
    <property type="entry name" value="HTH-like"/>
</dbReference>
<name>A0ABV6KAV5_9BACI</name>
<dbReference type="PRINTS" id="PR00032">
    <property type="entry name" value="HTHARAC"/>
</dbReference>
<dbReference type="PROSITE" id="PS01124">
    <property type="entry name" value="HTH_ARAC_FAMILY_2"/>
    <property type="match status" value="1"/>
</dbReference>
<dbReference type="Gene3D" id="1.10.10.60">
    <property type="entry name" value="Homeodomain-like"/>
    <property type="match status" value="2"/>
</dbReference>
<dbReference type="SUPFAM" id="SSF46689">
    <property type="entry name" value="Homeodomain-like"/>
    <property type="match status" value="1"/>
</dbReference>
<dbReference type="InterPro" id="IPR020449">
    <property type="entry name" value="Tscrpt_reg_AraC-type_HTH"/>
</dbReference>
<dbReference type="PANTHER" id="PTHR43280">
    <property type="entry name" value="ARAC-FAMILY TRANSCRIPTIONAL REGULATOR"/>
    <property type="match status" value="1"/>
</dbReference>
<accession>A0ABV6KAV5</accession>
<dbReference type="InterPro" id="IPR018060">
    <property type="entry name" value="HTH_AraC"/>
</dbReference>
<reference evidence="5 6" key="1">
    <citation type="submission" date="2024-09" db="EMBL/GenBank/DDBJ databases">
        <authorList>
            <person name="Sun Q."/>
            <person name="Mori K."/>
        </authorList>
    </citation>
    <scope>NUCLEOTIDE SEQUENCE [LARGE SCALE GENOMIC DNA]</scope>
    <source>
        <strain evidence="5 6">NCAIM B.02610</strain>
    </source>
</reference>
<dbReference type="SMART" id="SM00342">
    <property type="entry name" value="HTH_ARAC"/>
    <property type="match status" value="1"/>
</dbReference>
<keyword evidence="6" id="KW-1185">Reference proteome</keyword>
<evidence type="ECO:0000256" key="2">
    <source>
        <dbReference type="ARBA" id="ARBA00023125"/>
    </source>
</evidence>
<comment type="caution">
    <text evidence="5">The sequence shown here is derived from an EMBL/GenBank/DDBJ whole genome shotgun (WGS) entry which is preliminary data.</text>
</comment>
<gene>
    <name evidence="5" type="ORF">ACFFHM_01405</name>
</gene>
<evidence type="ECO:0000256" key="3">
    <source>
        <dbReference type="ARBA" id="ARBA00023163"/>
    </source>
</evidence>
<dbReference type="Gene3D" id="2.60.120.10">
    <property type="entry name" value="Jelly Rolls"/>
    <property type="match status" value="1"/>
</dbReference>
<dbReference type="InterPro" id="IPR003313">
    <property type="entry name" value="AraC-bd"/>
</dbReference>
<dbReference type="EMBL" id="JBHLUX010000003">
    <property type="protein sequence ID" value="MFC0469228.1"/>
    <property type="molecule type" value="Genomic_DNA"/>
</dbReference>
<keyword evidence="3" id="KW-0804">Transcription</keyword>
<dbReference type="InterPro" id="IPR018062">
    <property type="entry name" value="HTH_AraC-typ_CS"/>
</dbReference>
<dbReference type="Pfam" id="PF12833">
    <property type="entry name" value="HTH_18"/>
    <property type="match status" value="1"/>
</dbReference>
<organism evidence="5 6">
    <name type="scientific">Halalkalibacter kiskunsagensis</name>
    <dbReference type="NCBI Taxonomy" id="1548599"/>
    <lineage>
        <taxon>Bacteria</taxon>
        <taxon>Bacillati</taxon>
        <taxon>Bacillota</taxon>
        <taxon>Bacilli</taxon>
        <taxon>Bacillales</taxon>
        <taxon>Bacillaceae</taxon>
        <taxon>Halalkalibacter</taxon>
    </lineage>
</organism>
<keyword evidence="1" id="KW-0805">Transcription regulation</keyword>
<evidence type="ECO:0000313" key="5">
    <source>
        <dbReference type="EMBL" id="MFC0469228.1"/>
    </source>
</evidence>
<proteinExistence type="predicted"/>
<dbReference type="RefSeq" id="WP_335963585.1">
    <property type="nucleotide sequence ID" value="NZ_JAXBLX010000055.1"/>
</dbReference>
<dbReference type="InterPro" id="IPR014710">
    <property type="entry name" value="RmlC-like_jellyroll"/>
</dbReference>
<dbReference type="InterPro" id="IPR009057">
    <property type="entry name" value="Homeodomain-like_sf"/>
</dbReference>
<dbReference type="SUPFAM" id="SSF51215">
    <property type="entry name" value="Regulatory protein AraC"/>
    <property type="match status" value="1"/>
</dbReference>
<protein>
    <submittedName>
        <fullName evidence="5">AraC family transcriptional regulator</fullName>
    </submittedName>
</protein>
<dbReference type="Pfam" id="PF02311">
    <property type="entry name" value="AraC_binding"/>
    <property type="match status" value="1"/>
</dbReference>
<feature type="domain" description="HTH araC/xylS-type" evidence="4">
    <location>
        <begin position="188"/>
        <end position="286"/>
    </location>
</feature>
<evidence type="ECO:0000259" key="4">
    <source>
        <dbReference type="PROSITE" id="PS01124"/>
    </source>
</evidence>
<keyword evidence="2" id="KW-0238">DNA-binding</keyword>
<sequence>MTSLPRHLTEFPSIDSHFPFHMSINRLTDGYPAHRHDFFEFSLVIEGSGKEMINDDVHIMQPGTFTLVMPYQIHEIISSSNDPIRLVNCNFGMELFTRSSQFQGMNTLLFEVDEEWPAFFQYEDDQYNQVKSLIEDMFLEYNHANMWRKELITAKLIEVLITFDRSRRKQITDHKKVQMKKPEKTLIWDIIQFIHSNYRETLSLPIISEHFNLSISSVSTLFKHHIGQNFVELLHDIRIRHACSLLVSTDLNVTEVALESGFGSYKTFSRVFREHKKISPAQYRKNYTENSSRKKENGL</sequence>
<evidence type="ECO:0000256" key="1">
    <source>
        <dbReference type="ARBA" id="ARBA00023015"/>
    </source>
</evidence>
<dbReference type="PROSITE" id="PS00041">
    <property type="entry name" value="HTH_ARAC_FAMILY_1"/>
    <property type="match status" value="1"/>
</dbReference>
<dbReference type="PANTHER" id="PTHR43280:SF2">
    <property type="entry name" value="HTH-TYPE TRANSCRIPTIONAL REGULATOR EXSA"/>
    <property type="match status" value="1"/>
</dbReference>